<dbReference type="CDD" id="cd06581">
    <property type="entry name" value="TM_PBP1_LivM_like"/>
    <property type="match status" value="1"/>
</dbReference>
<feature type="transmembrane region" description="Helical" evidence="7">
    <location>
        <begin position="64"/>
        <end position="84"/>
    </location>
</feature>
<reference evidence="8 9" key="1">
    <citation type="submission" date="2020-07" db="EMBL/GenBank/DDBJ databases">
        <title>Sequencing the genomes of 1000 actinobacteria strains.</title>
        <authorList>
            <person name="Klenk H.-P."/>
        </authorList>
    </citation>
    <scope>NUCLEOTIDE SEQUENCE [LARGE SCALE GENOMIC DNA]</scope>
    <source>
        <strain evidence="8 9">DSM 42178</strain>
    </source>
</reference>
<organism evidence="8 9">
    <name type="scientific">Allostreptomyces psammosilenae</name>
    <dbReference type="NCBI Taxonomy" id="1892865"/>
    <lineage>
        <taxon>Bacteria</taxon>
        <taxon>Bacillati</taxon>
        <taxon>Actinomycetota</taxon>
        <taxon>Actinomycetes</taxon>
        <taxon>Kitasatosporales</taxon>
        <taxon>Streptomycetaceae</taxon>
        <taxon>Allostreptomyces</taxon>
    </lineage>
</organism>
<feature type="transmembrane region" description="Helical" evidence="7">
    <location>
        <begin position="200"/>
        <end position="222"/>
    </location>
</feature>
<feature type="transmembrane region" description="Helical" evidence="7">
    <location>
        <begin position="371"/>
        <end position="396"/>
    </location>
</feature>
<dbReference type="PANTHER" id="PTHR30482">
    <property type="entry name" value="HIGH-AFFINITY BRANCHED-CHAIN AMINO ACID TRANSPORT SYSTEM PERMEASE"/>
    <property type="match status" value="1"/>
</dbReference>
<dbReference type="InterPro" id="IPR001851">
    <property type="entry name" value="ABC_transp_permease"/>
</dbReference>
<dbReference type="InterPro" id="IPR043428">
    <property type="entry name" value="LivM-like"/>
</dbReference>
<dbReference type="GO" id="GO:0015658">
    <property type="term" value="F:branched-chain amino acid transmembrane transporter activity"/>
    <property type="evidence" value="ECO:0007669"/>
    <property type="project" value="InterPro"/>
</dbReference>
<evidence type="ECO:0000256" key="6">
    <source>
        <dbReference type="SAM" id="MobiDB-lite"/>
    </source>
</evidence>
<name>A0A853A130_9ACTN</name>
<gene>
    <name evidence="8" type="ORF">FHU37_004103</name>
</gene>
<dbReference type="Proteomes" id="UP000567795">
    <property type="component" value="Unassembled WGS sequence"/>
</dbReference>
<feature type="transmembrane region" description="Helical" evidence="7">
    <location>
        <begin position="174"/>
        <end position="194"/>
    </location>
</feature>
<sequence>MSAVTTNPGAAGARPRGGFGESPELRRAGTLLAVWVLLCLVSGPEGNGEDLWYGIRAAFTGARPWILFGLLALVWVWGAFGGGLRERLGGRWRSATAGASRAWSQAPWSAGGTAARRGWRLGALAVVVVAVIVVPTYLSTFWQQVLVDQIAVYVLLAIGLNVVIGWAGLLDMGFVAFFAIGAYSAAFWTGHLPIAPPVTLNPFLVIPISIVTCLLAGLVLGAPTLRLRGDYLAIVTLGFHEIIYLAARNAEGVTGGSRGASGIPHFELSLGPINYAWELDPLPYWWLLAVLIGLLLVAFNRLEHSRVGRAWAAIREDEVAAEVSGVATMRYKLMAFAIGASTSGVAGTVYASKVGFINPENFPLLSSVLVLAYVIFGGMGSLPGVILGAAVLAWLPQFLRDYVDPRDRFMYLGALLVLMMIYRPQGLLPSRRRRRELLDPSVGGDAVSGGEAEVAAKGGVV</sequence>
<keyword evidence="3 7" id="KW-0812">Transmembrane</keyword>
<accession>A0A853A130</accession>
<feature type="transmembrane region" description="Helical" evidence="7">
    <location>
        <begin position="333"/>
        <end position="351"/>
    </location>
</feature>
<feature type="compositionally biased region" description="Low complexity" evidence="6">
    <location>
        <begin position="441"/>
        <end position="461"/>
    </location>
</feature>
<protein>
    <submittedName>
        <fullName evidence="8">Branched-chain amino acid transport system permease protein</fullName>
    </submittedName>
</protein>
<comment type="subcellular location">
    <subcellularLocation>
        <location evidence="1">Cell membrane</location>
        <topology evidence="1">Multi-pass membrane protein</topology>
    </subcellularLocation>
</comment>
<dbReference type="RefSeq" id="WP_179815629.1">
    <property type="nucleotide sequence ID" value="NZ_JACBZD010000001.1"/>
</dbReference>
<proteinExistence type="predicted"/>
<dbReference type="GO" id="GO:0005886">
    <property type="term" value="C:plasma membrane"/>
    <property type="evidence" value="ECO:0007669"/>
    <property type="project" value="UniProtKB-SubCell"/>
</dbReference>
<evidence type="ECO:0000313" key="9">
    <source>
        <dbReference type="Proteomes" id="UP000567795"/>
    </source>
</evidence>
<keyword evidence="5 7" id="KW-0472">Membrane</keyword>
<feature type="transmembrane region" description="Helical" evidence="7">
    <location>
        <begin position="408"/>
        <end position="425"/>
    </location>
</feature>
<keyword evidence="4 7" id="KW-1133">Transmembrane helix</keyword>
<evidence type="ECO:0000256" key="4">
    <source>
        <dbReference type="ARBA" id="ARBA00022989"/>
    </source>
</evidence>
<evidence type="ECO:0000256" key="2">
    <source>
        <dbReference type="ARBA" id="ARBA00022475"/>
    </source>
</evidence>
<evidence type="ECO:0000313" key="8">
    <source>
        <dbReference type="EMBL" id="NYI07160.1"/>
    </source>
</evidence>
<keyword evidence="9" id="KW-1185">Reference proteome</keyword>
<dbReference type="Pfam" id="PF02653">
    <property type="entry name" value="BPD_transp_2"/>
    <property type="match status" value="1"/>
</dbReference>
<comment type="caution">
    <text evidence="8">The sequence shown here is derived from an EMBL/GenBank/DDBJ whole genome shotgun (WGS) entry which is preliminary data.</text>
</comment>
<dbReference type="PANTHER" id="PTHR30482:SF10">
    <property type="entry name" value="HIGH-AFFINITY BRANCHED-CHAIN AMINO ACID TRANSPORT PROTEIN BRAE"/>
    <property type="match status" value="1"/>
</dbReference>
<keyword evidence="2" id="KW-1003">Cell membrane</keyword>
<feature type="region of interest" description="Disordered" evidence="6">
    <location>
        <begin position="440"/>
        <end position="461"/>
    </location>
</feature>
<evidence type="ECO:0000256" key="1">
    <source>
        <dbReference type="ARBA" id="ARBA00004651"/>
    </source>
</evidence>
<evidence type="ECO:0000256" key="3">
    <source>
        <dbReference type="ARBA" id="ARBA00022692"/>
    </source>
</evidence>
<feature type="transmembrane region" description="Helical" evidence="7">
    <location>
        <begin position="284"/>
        <end position="302"/>
    </location>
</feature>
<feature type="transmembrane region" description="Helical" evidence="7">
    <location>
        <begin position="229"/>
        <end position="247"/>
    </location>
</feature>
<feature type="transmembrane region" description="Helical" evidence="7">
    <location>
        <begin position="150"/>
        <end position="169"/>
    </location>
</feature>
<dbReference type="EMBL" id="JACBZD010000001">
    <property type="protein sequence ID" value="NYI07160.1"/>
    <property type="molecule type" value="Genomic_DNA"/>
</dbReference>
<dbReference type="AlphaFoldDB" id="A0A853A130"/>
<feature type="transmembrane region" description="Helical" evidence="7">
    <location>
        <begin position="121"/>
        <end position="138"/>
    </location>
</feature>
<evidence type="ECO:0000256" key="7">
    <source>
        <dbReference type="SAM" id="Phobius"/>
    </source>
</evidence>
<evidence type="ECO:0000256" key="5">
    <source>
        <dbReference type="ARBA" id="ARBA00023136"/>
    </source>
</evidence>